<proteinExistence type="predicted"/>
<evidence type="ECO:0000313" key="1">
    <source>
        <dbReference type="EMBL" id="KAJ4704365.1"/>
    </source>
</evidence>
<dbReference type="Proteomes" id="UP001164539">
    <property type="component" value="Chromosome 12"/>
</dbReference>
<reference evidence="1 2" key="1">
    <citation type="journal article" date="2023" name="Science">
        <title>Complex scaffold remodeling in plant triterpene biosynthesis.</title>
        <authorList>
            <person name="De La Pena R."/>
            <person name="Hodgson H."/>
            <person name="Liu J.C."/>
            <person name="Stephenson M.J."/>
            <person name="Martin A.C."/>
            <person name="Owen C."/>
            <person name="Harkess A."/>
            <person name="Leebens-Mack J."/>
            <person name="Jimenez L.E."/>
            <person name="Osbourn A."/>
            <person name="Sattely E.S."/>
        </authorList>
    </citation>
    <scope>NUCLEOTIDE SEQUENCE [LARGE SCALE GENOMIC DNA]</scope>
    <source>
        <strain evidence="2">cv. JPN11</strain>
        <tissue evidence="1">Leaf</tissue>
    </source>
</reference>
<protein>
    <submittedName>
        <fullName evidence="1">Nodulation-signaling pathway 2 protein-like</fullName>
    </submittedName>
</protein>
<comment type="caution">
    <text evidence="1">The sequence shown here is derived from an EMBL/GenBank/DDBJ whole genome shotgun (WGS) entry which is preliminary data.</text>
</comment>
<sequence length="515" mass="58129">MMQPEFLQPSWPFYNVINPSLDQLCADDCGFSANSFTSKDDSAEFFSLPNSSSGFSSEFIQFPVCTDDEVQAMMEEFSMELEQFEPVFGDEVENFCASFDNSEGSFPSELSPEMENVWSPSLSTKSSEGSMDTALTLPGDDMEIDNQLGILHLLKAYGEATEKKQRELAEVIIRCLSEKVSPAGETLERLAFNLSPDSEKQGDYLIQESSKNFEAAFKAFYQIFPYGRFAHFAANSAVLEAMPDDAEVIHIVDFDMGEGIQWPPVIEAIAGQGKTLRLTSINMEDKDFACAPWHWSFEETRKQLCDYARCFGLKLKVEEMGIEDLVREKKTMKKRGGCGEWLVFNCTVGLPHMGRNRSRKHVKDFLQVAEEILSYNRGIITSGDGDACEKLTWSSGFGSFFEGYLEHYQALLESMKSSIPIHLAEARMAMDCLFAAPYISSQGWFQKWEEIRQGYHLQAGIGLKECKVNRDMLMEAKEMVKGESKYEVTIGGQSENELILEWRGTPLVRVSAWRS</sequence>
<dbReference type="EMBL" id="CM051405">
    <property type="protein sequence ID" value="KAJ4704365.1"/>
    <property type="molecule type" value="Genomic_DNA"/>
</dbReference>
<name>A0ACC1WYS0_MELAZ</name>
<keyword evidence="2" id="KW-1185">Reference proteome</keyword>
<gene>
    <name evidence="1" type="ORF">OWV82_021287</name>
</gene>
<organism evidence="1 2">
    <name type="scientific">Melia azedarach</name>
    <name type="common">Chinaberry tree</name>
    <dbReference type="NCBI Taxonomy" id="155640"/>
    <lineage>
        <taxon>Eukaryota</taxon>
        <taxon>Viridiplantae</taxon>
        <taxon>Streptophyta</taxon>
        <taxon>Embryophyta</taxon>
        <taxon>Tracheophyta</taxon>
        <taxon>Spermatophyta</taxon>
        <taxon>Magnoliopsida</taxon>
        <taxon>eudicotyledons</taxon>
        <taxon>Gunneridae</taxon>
        <taxon>Pentapetalae</taxon>
        <taxon>rosids</taxon>
        <taxon>malvids</taxon>
        <taxon>Sapindales</taxon>
        <taxon>Meliaceae</taxon>
        <taxon>Melia</taxon>
    </lineage>
</organism>
<accession>A0ACC1WYS0</accession>
<evidence type="ECO:0000313" key="2">
    <source>
        <dbReference type="Proteomes" id="UP001164539"/>
    </source>
</evidence>